<dbReference type="EMBL" id="LCFP01000002">
    <property type="protein sequence ID" value="KKS98437.1"/>
    <property type="molecule type" value="Genomic_DNA"/>
</dbReference>
<keyword evidence="1" id="KW-0472">Membrane</keyword>
<evidence type="ECO:0000313" key="4">
    <source>
        <dbReference type="Proteomes" id="UP000034894"/>
    </source>
</evidence>
<dbReference type="SUPFAM" id="SSF52266">
    <property type="entry name" value="SGNH hydrolase"/>
    <property type="match status" value="1"/>
</dbReference>
<keyword evidence="1" id="KW-0812">Transmembrane</keyword>
<evidence type="ECO:0000259" key="2">
    <source>
        <dbReference type="Pfam" id="PF13472"/>
    </source>
</evidence>
<proteinExistence type="predicted"/>
<feature type="domain" description="SGNH hydrolase-type esterase" evidence="2">
    <location>
        <begin position="98"/>
        <end position="339"/>
    </location>
</feature>
<dbReference type="STRING" id="1618443.UV73_C0002G0151"/>
<protein>
    <recommendedName>
        <fullName evidence="2">SGNH hydrolase-type esterase domain-containing protein</fullName>
    </recommendedName>
</protein>
<name>A0A0G1DLH1_9BACT</name>
<sequence>MKKILIKFLLSIAGGIISLIIFEIFLNITGIYDKKEIVFETNYRYKLDKRLIYSLKPDNVSEWETDEFHEEVFINSTGFRNRYNLKLGNYNETYRIFAIGDSWTFGHGLSDGFTYPELLENILNQSGCLNKEITVINAAVPGYSSDQSYRVIDEIITPYLPDAVIWNFTIGDVDDMLGPNPSLYDLDKENRLISHSGQYNWLYAQSIIHKFTPRILRKSNLYNMLVANLYSVNPDNLGKSRTESEILDYSVNKLKAQIKNWQSDKGKNTILIITRLPALADFSADQNQRYSYFFNNFVRMLKEQEIIYIDLTGQLKDDDTDPRRLFFKNDFHPNENGAKLIASILAKHLCEILPPMVNLPE</sequence>
<gene>
    <name evidence="3" type="ORF">UV73_C0002G0151</name>
</gene>
<reference evidence="3 4" key="1">
    <citation type="journal article" date="2015" name="Nature">
        <title>rRNA introns, odd ribosomes, and small enigmatic genomes across a large radiation of phyla.</title>
        <authorList>
            <person name="Brown C.T."/>
            <person name="Hug L.A."/>
            <person name="Thomas B.C."/>
            <person name="Sharon I."/>
            <person name="Castelle C.J."/>
            <person name="Singh A."/>
            <person name="Wilkins M.J."/>
            <person name="Williams K.H."/>
            <person name="Banfield J.F."/>
        </authorList>
    </citation>
    <scope>NUCLEOTIDE SEQUENCE [LARGE SCALE GENOMIC DNA]</scope>
</reference>
<dbReference type="AlphaFoldDB" id="A0A0G1DLH1"/>
<organism evidence="3 4">
    <name type="scientific">Candidatus Gottesmanbacteria bacterium GW2011_GWA2_43_14</name>
    <dbReference type="NCBI Taxonomy" id="1618443"/>
    <lineage>
        <taxon>Bacteria</taxon>
        <taxon>Candidatus Gottesmaniibacteriota</taxon>
    </lineage>
</organism>
<dbReference type="InterPro" id="IPR051532">
    <property type="entry name" value="Ester_Hydrolysis_Enzymes"/>
</dbReference>
<feature type="transmembrane region" description="Helical" evidence="1">
    <location>
        <begin position="6"/>
        <end position="26"/>
    </location>
</feature>
<dbReference type="Proteomes" id="UP000034894">
    <property type="component" value="Unassembled WGS sequence"/>
</dbReference>
<dbReference type="Gene3D" id="3.40.50.1110">
    <property type="entry name" value="SGNH hydrolase"/>
    <property type="match status" value="1"/>
</dbReference>
<evidence type="ECO:0000313" key="3">
    <source>
        <dbReference type="EMBL" id="KKS98437.1"/>
    </source>
</evidence>
<comment type="caution">
    <text evidence="3">The sequence shown here is derived from an EMBL/GenBank/DDBJ whole genome shotgun (WGS) entry which is preliminary data.</text>
</comment>
<dbReference type="PANTHER" id="PTHR30383">
    <property type="entry name" value="THIOESTERASE 1/PROTEASE 1/LYSOPHOSPHOLIPASE L1"/>
    <property type="match status" value="1"/>
</dbReference>
<evidence type="ECO:0000256" key="1">
    <source>
        <dbReference type="SAM" id="Phobius"/>
    </source>
</evidence>
<accession>A0A0G1DLH1</accession>
<dbReference type="Pfam" id="PF13472">
    <property type="entry name" value="Lipase_GDSL_2"/>
    <property type="match status" value="1"/>
</dbReference>
<dbReference type="InterPro" id="IPR036514">
    <property type="entry name" value="SGNH_hydro_sf"/>
</dbReference>
<dbReference type="InterPro" id="IPR013830">
    <property type="entry name" value="SGNH_hydro"/>
</dbReference>
<keyword evidence="1" id="KW-1133">Transmembrane helix</keyword>